<dbReference type="AlphaFoldDB" id="A0A383ATY8"/>
<evidence type="ECO:0000313" key="1">
    <source>
        <dbReference type="EMBL" id="SVE10665.1"/>
    </source>
</evidence>
<organism evidence="1">
    <name type="scientific">marine metagenome</name>
    <dbReference type="NCBI Taxonomy" id="408172"/>
    <lineage>
        <taxon>unclassified sequences</taxon>
        <taxon>metagenomes</taxon>
        <taxon>ecological metagenomes</taxon>
    </lineage>
</organism>
<dbReference type="EMBL" id="UINC01194535">
    <property type="protein sequence ID" value="SVE10665.1"/>
    <property type="molecule type" value="Genomic_DNA"/>
</dbReference>
<proteinExistence type="predicted"/>
<name>A0A383ATY8_9ZZZZ</name>
<feature type="non-terminal residue" evidence="1">
    <location>
        <position position="229"/>
    </location>
</feature>
<protein>
    <submittedName>
        <fullName evidence="1">Uncharacterized protein</fullName>
    </submittedName>
</protein>
<accession>A0A383ATY8</accession>
<sequence>MQIFQLFKFSFFILLFLSKPVLSKEHELQYFFEIEQRVMQDDWSFLPDIPPSFKSSKTNSFELGFMVNDYGVMIGQSKLELDLQRSSEPKDVSLSADKVHLDLFYRFYDARYLKFFFQQQKADEQKFDCYTFSTIILGNCTDSDIQISSTQSKYDRLDGSLIALSADTKTLGLNITQELDSSWLDAFSFGLASTKHEYDWLTPIEDIESPFILELMINGNQLGDVIEST</sequence>
<reference evidence="1" key="1">
    <citation type="submission" date="2018-05" db="EMBL/GenBank/DDBJ databases">
        <authorList>
            <person name="Lanie J.A."/>
            <person name="Ng W.-L."/>
            <person name="Kazmierczak K.M."/>
            <person name="Andrzejewski T.M."/>
            <person name="Davidsen T.M."/>
            <person name="Wayne K.J."/>
            <person name="Tettelin H."/>
            <person name="Glass J.I."/>
            <person name="Rusch D."/>
            <person name="Podicherti R."/>
            <person name="Tsui H.-C.T."/>
            <person name="Winkler M.E."/>
        </authorList>
    </citation>
    <scope>NUCLEOTIDE SEQUENCE</scope>
</reference>
<gene>
    <name evidence="1" type="ORF">METZ01_LOCUS463519</name>
</gene>